<organism evidence="3 4">
    <name type="scientific">Chiloscyllium punctatum</name>
    <name type="common">Brownbanded bambooshark</name>
    <name type="synonym">Hemiscyllium punctatum</name>
    <dbReference type="NCBI Taxonomy" id="137246"/>
    <lineage>
        <taxon>Eukaryota</taxon>
        <taxon>Metazoa</taxon>
        <taxon>Chordata</taxon>
        <taxon>Craniata</taxon>
        <taxon>Vertebrata</taxon>
        <taxon>Chondrichthyes</taxon>
        <taxon>Elasmobranchii</taxon>
        <taxon>Galeomorphii</taxon>
        <taxon>Galeoidea</taxon>
        <taxon>Orectolobiformes</taxon>
        <taxon>Hemiscylliidae</taxon>
        <taxon>Chiloscyllium</taxon>
    </lineage>
</organism>
<evidence type="ECO:0000313" key="3">
    <source>
        <dbReference type="EMBL" id="GCC31488.1"/>
    </source>
</evidence>
<dbReference type="GO" id="GO:0005739">
    <property type="term" value="C:mitochondrion"/>
    <property type="evidence" value="ECO:0007669"/>
    <property type="project" value="TreeGrafter"/>
</dbReference>
<dbReference type="PANTHER" id="PTHR21017:SF19">
    <property type="entry name" value="PROTEIN NIPSNAP HOMOLOG 3B"/>
    <property type="match status" value="1"/>
</dbReference>
<dbReference type="Gene3D" id="3.30.70.100">
    <property type="match status" value="2"/>
</dbReference>
<dbReference type="OrthoDB" id="10262843at2759"/>
<dbReference type="AlphaFoldDB" id="A0A401SM86"/>
<proteinExistence type="inferred from homology"/>
<comment type="caution">
    <text evidence="3">The sequence shown here is derived from an EMBL/GenBank/DDBJ whole genome shotgun (WGS) entry which is preliminary data.</text>
</comment>
<dbReference type="InterPro" id="IPR011008">
    <property type="entry name" value="Dimeric_a/b-barrel"/>
</dbReference>
<keyword evidence="4" id="KW-1185">Reference proteome</keyword>
<gene>
    <name evidence="3" type="ORF">chiPu_0009946</name>
</gene>
<dbReference type="EMBL" id="BEZZ01000366">
    <property type="protein sequence ID" value="GCC31488.1"/>
    <property type="molecule type" value="Genomic_DNA"/>
</dbReference>
<evidence type="ECO:0000256" key="1">
    <source>
        <dbReference type="ARBA" id="ARBA00005291"/>
    </source>
</evidence>
<evidence type="ECO:0000313" key="4">
    <source>
        <dbReference type="Proteomes" id="UP000287033"/>
    </source>
</evidence>
<dbReference type="Pfam" id="PF07978">
    <property type="entry name" value="NIPSNAP"/>
    <property type="match status" value="2"/>
</dbReference>
<feature type="domain" description="NIPSNAP" evidence="2">
    <location>
        <begin position="78"/>
        <end position="175"/>
    </location>
</feature>
<reference evidence="3 4" key="1">
    <citation type="journal article" date="2018" name="Nat. Ecol. Evol.">
        <title>Shark genomes provide insights into elasmobranch evolution and the origin of vertebrates.</title>
        <authorList>
            <person name="Hara Y"/>
            <person name="Yamaguchi K"/>
            <person name="Onimaru K"/>
            <person name="Kadota M"/>
            <person name="Koyanagi M"/>
            <person name="Keeley SD"/>
            <person name="Tatsumi K"/>
            <person name="Tanaka K"/>
            <person name="Motone F"/>
            <person name="Kageyama Y"/>
            <person name="Nozu R"/>
            <person name="Adachi N"/>
            <person name="Nishimura O"/>
            <person name="Nakagawa R"/>
            <person name="Tanegashima C"/>
            <person name="Kiyatake I"/>
            <person name="Matsumoto R"/>
            <person name="Murakumo K"/>
            <person name="Nishida K"/>
            <person name="Terakita A"/>
            <person name="Kuratani S"/>
            <person name="Sato K"/>
            <person name="Hyodo S Kuraku.S."/>
        </authorList>
    </citation>
    <scope>NUCLEOTIDE SEQUENCE [LARGE SCALE GENOMIC DNA]</scope>
</reference>
<dbReference type="Proteomes" id="UP000287033">
    <property type="component" value="Unassembled WGS sequence"/>
</dbReference>
<comment type="similarity">
    <text evidence="1">Belongs to the NipSnap family.</text>
</comment>
<name>A0A401SM86_CHIPU</name>
<sequence>MYNLRNALSRIYAAAPKSLSYPSNLGQQAQEKLLQVACSEARQQWCWSSGTGPAPLECKPLRSIGTSTGGNQLNGTFYEFRNYIIQPGKVTDFMKLTSDFIHLRTAHSELVGYWSVEIGCLNEVFHIWKYGSYKERSAVRQALATNKDWQQNYISKMLPMLLNQTNEIVYMVPWAELGEPPKKGVYELVSYQMIPGGPVVWGKAFQKAVSAHNNVGYCTLIGVFHSEFGHLNKVHSLWWHEDGDRRASGRRRAHEDVRVVAAVRDSASYLVSQTNKLLLPTSFSPLK</sequence>
<dbReference type="FunFam" id="3.30.70.100:FF:000017">
    <property type="entry name" value="Protein NipSnap homolog 3A"/>
    <property type="match status" value="1"/>
</dbReference>
<dbReference type="OMA" id="WYESADH"/>
<protein>
    <recommendedName>
        <fullName evidence="2">NIPSNAP domain-containing protein</fullName>
    </recommendedName>
</protein>
<dbReference type="GO" id="GO:0000423">
    <property type="term" value="P:mitophagy"/>
    <property type="evidence" value="ECO:0007669"/>
    <property type="project" value="UniProtKB-ARBA"/>
</dbReference>
<dbReference type="SUPFAM" id="SSF54909">
    <property type="entry name" value="Dimeric alpha+beta barrel"/>
    <property type="match status" value="2"/>
</dbReference>
<accession>A0A401SM86</accession>
<dbReference type="PANTHER" id="PTHR21017">
    <property type="entry name" value="NIPSNAP-RELATED"/>
    <property type="match status" value="1"/>
</dbReference>
<evidence type="ECO:0000259" key="2">
    <source>
        <dbReference type="Pfam" id="PF07978"/>
    </source>
</evidence>
<dbReference type="InterPro" id="IPR051557">
    <property type="entry name" value="NipSnap_domain"/>
</dbReference>
<dbReference type="InterPro" id="IPR012577">
    <property type="entry name" value="NIPSNAP"/>
</dbReference>
<dbReference type="STRING" id="137246.A0A401SM86"/>
<feature type="domain" description="NIPSNAP" evidence="2">
    <location>
        <begin position="186"/>
        <end position="285"/>
    </location>
</feature>